<evidence type="ECO:0000313" key="10">
    <source>
        <dbReference type="Proteomes" id="UP001580346"/>
    </source>
</evidence>
<dbReference type="Pfam" id="PF17042">
    <property type="entry name" value="NBD_C"/>
    <property type="match status" value="1"/>
</dbReference>
<evidence type="ECO:0000256" key="5">
    <source>
        <dbReference type="ARBA" id="ARBA00022840"/>
    </source>
</evidence>
<sequence length="427" mass="46724">MIGVVADDTTGANDIGLMFNNNHYAVKVVAFDEEEQPSADQADVLVIDTDSRLDTPELSYEKVFKATRQLQQLGCKTYFNKTCSVFRGNVGKELDAMMDVLQEDFAAVILAFPKNGRQTRHGIHTVHGKRLEESGFAKDPVHPTLESDIVKVLQSQTERKVSLIPIEKVREGVVSLRAAVAAAKRSSNYCIIDAETQADLFMVAGAVHDMPVLCGSSAIAEELPKYWGPRNSPNPMNHKDMTDSNGVFIVSGSLTPQTKAQTAYLIQKGIDYIILDSRNFFHPGRQSEEIERAVKLASGIIQMGKDVLIMADNDPDVVKETKEIGQSHHLDSLSVSKTISDVLAVVTQKVLEQTGYKRLIVAGGDTSGTVCRKLEIKGNYIVQEIETGLPSGLAIGPELLIVLKSGSFGTPEFLERAIQHLKEISSK</sequence>
<keyword evidence="4 9" id="KW-0418">Kinase</keyword>
<dbReference type="InterPro" id="IPR037051">
    <property type="entry name" value="4-carb_acid_sugar_kinase_N_sf"/>
</dbReference>
<dbReference type="InterPro" id="IPR042213">
    <property type="entry name" value="NBD_C_sf"/>
</dbReference>
<feature type="domain" description="Four-carbon acid sugar kinase nucleotide binding" evidence="8">
    <location>
        <begin position="249"/>
        <end position="414"/>
    </location>
</feature>
<name>A0ABV5AZS5_9BACL</name>
<dbReference type="GO" id="GO:0016301">
    <property type="term" value="F:kinase activity"/>
    <property type="evidence" value="ECO:0007669"/>
    <property type="project" value="UniProtKB-KW"/>
</dbReference>
<keyword evidence="2 9" id="KW-0808">Transferase</keyword>
<dbReference type="Pfam" id="PF07005">
    <property type="entry name" value="SBD_N"/>
    <property type="match status" value="1"/>
</dbReference>
<dbReference type="RefSeq" id="WP_375357990.1">
    <property type="nucleotide sequence ID" value="NZ_JBHHMI010000038.1"/>
</dbReference>
<dbReference type="InterPro" id="IPR010737">
    <property type="entry name" value="4-carb_acid_sugar_kinase_N"/>
</dbReference>
<dbReference type="Proteomes" id="UP001580346">
    <property type="component" value="Unassembled WGS sequence"/>
</dbReference>
<keyword evidence="3" id="KW-0547">Nucleotide-binding</keyword>
<evidence type="ECO:0000256" key="3">
    <source>
        <dbReference type="ARBA" id="ARBA00022741"/>
    </source>
</evidence>
<comment type="caution">
    <text evidence="9">The sequence shown here is derived from an EMBL/GenBank/DDBJ whole genome shotgun (WGS) entry which is preliminary data.</text>
</comment>
<evidence type="ECO:0000256" key="1">
    <source>
        <dbReference type="ARBA" id="ARBA00005715"/>
    </source>
</evidence>
<evidence type="ECO:0000259" key="7">
    <source>
        <dbReference type="Pfam" id="PF07005"/>
    </source>
</evidence>
<keyword evidence="10" id="KW-1185">Reference proteome</keyword>
<reference evidence="9 10" key="1">
    <citation type="submission" date="2024-09" db="EMBL/GenBank/DDBJ databases">
        <title>Paenibacillus zeirhizospherea sp. nov., isolated from surface of the maize (Zea mays) roots in a horticulture field, Hungary.</title>
        <authorList>
            <person name="Marton D."/>
            <person name="Farkas M."/>
            <person name="Bedics A."/>
            <person name="Toth E."/>
            <person name="Tancsics A."/>
            <person name="Boka K."/>
            <person name="Maroti G."/>
            <person name="Kriszt B."/>
            <person name="Cserhati M."/>
        </authorList>
    </citation>
    <scope>NUCLEOTIDE SEQUENCE [LARGE SCALE GENOMIC DNA]</scope>
    <source>
        <strain evidence="9 10">KCTC 33519</strain>
    </source>
</reference>
<dbReference type="Gene3D" id="3.40.50.10840">
    <property type="entry name" value="Putative sugar-binding, N-terminal domain"/>
    <property type="match status" value="1"/>
</dbReference>
<keyword evidence="6" id="KW-0119">Carbohydrate metabolism</keyword>
<protein>
    <submittedName>
        <fullName evidence="9">Four-carbon acid sugar kinase family protein</fullName>
        <ecNumber evidence="9">2.7.1.-</ecNumber>
    </submittedName>
</protein>
<organism evidence="9 10">
    <name type="scientific">Paenibacillus enshidis</name>
    <dbReference type="NCBI Taxonomy" id="1458439"/>
    <lineage>
        <taxon>Bacteria</taxon>
        <taxon>Bacillati</taxon>
        <taxon>Bacillota</taxon>
        <taxon>Bacilli</taxon>
        <taxon>Bacillales</taxon>
        <taxon>Paenibacillaceae</taxon>
        <taxon>Paenibacillus</taxon>
    </lineage>
</organism>
<dbReference type="SUPFAM" id="SSF142764">
    <property type="entry name" value="YgbK-like"/>
    <property type="match status" value="1"/>
</dbReference>
<dbReference type="EC" id="2.7.1.-" evidence="9"/>
<evidence type="ECO:0000256" key="2">
    <source>
        <dbReference type="ARBA" id="ARBA00022679"/>
    </source>
</evidence>
<feature type="domain" description="Four-carbon acid sugar kinase N-terminal" evidence="7">
    <location>
        <begin position="2"/>
        <end position="223"/>
    </location>
</feature>
<evidence type="ECO:0000259" key="8">
    <source>
        <dbReference type="Pfam" id="PF17042"/>
    </source>
</evidence>
<comment type="similarity">
    <text evidence="1">Belongs to the four-carbon acid sugar kinase family.</text>
</comment>
<dbReference type="InterPro" id="IPR031475">
    <property type="entry name" value="NBD_C"/>
</dbReference>
<keyword evidence="5" id="KW-0067">ATP-binding</keyword>
<proteinExistence type="inferred from homology"/>
<dbReference type="Gene3D" id="3.40.980.20">
    <property type="entry name" value="Four-carbon acid sugar kinase, nucleotide binding domain"/>
    <property type="match status" value="1"/>
</dbReference>
<accession>A0ABV5AZS5</accession>
<evidence type="ECO:0000313" key="9">
    <source>
        <dbReference type="EMBL" id="MFB5269720.1"/>
    </source>
</evidence>
<evidence type="ECO:0000256" key="6">
    <source>
        <dbReference type="ARBA" id="ARBA00023277"/>
    </source>
</evidence>
<dbReference type="EMBL" id="JBHHMI010000038">
    <property type="protein sequence ID" value="MFB5269720.1"/>
    <property type="molecule type" value="Genomic_DNA"/>
</dbReference>
<gene>
    <name evidence="9" type="ORF">ACE41H_23475</name>
</gene>
<evidence type="ECO:0000256" key="4">
    <source>
        <dbReference type="ARBA" id="ARBA00022777"/>
    </source>
</evidence>